<sequence length="72" mass="7796">MPSRMDPNTETGSHASPTPKPIEPSVNKALETTLKPPESQSRPDNQESYSPASVARGLGMVIPPAKVRFRPK</sequence>
<feature type="compositionally biased region" description="Polar residues" evidence="1">
    <location>
        <begin position="38"/>
        <end position="51"/>
    </location>
</feature>
<feature type="compositionally biased region" description="Polar residues" evidence="1">
    <location>
        <begin position="1"/>
        <end position="16"/>
    </location>
</feature>
<accession>A0A3S5CV51</accession>
<dbReference type="Proteomes" id="UP000784294">
    <property type="component" value="Unassembled WGS sequence"/>
</dbReference>
<evidence type="ECO:0000313" key="3">
    <source>
        <dbReference type="Proteomes" id="UP000784294"/>
    </source>
</evidence>
<gene>
    <name evidence="2" type="ORF">PXEA_LOCUS34442</name>
</gene>
<comment type="caution">
    <text evidence="2">The sequence shown here is derived from an EMBL/GenBank/DDBJ whole genome shotgun (WGS) entry which is preliminary data.</text>
</comment>
<organism evidence="2 3">
    <name type="scientific">Protopolystoma xenopodis</name>
    <dbReference type="NCBI Taxonomy" id="117903"/>
    <lineage>
        <taxon>Eukaryota</taxon>
        <taxon>Metazoa</taxon>
        <taxon>Spiralia</taxon>
        <taxon>Lophotrochozoa</taxon>
        <taxon>Platyhelminthes</taxon>
        <taxon>Monogenea</taxon>
        <taxon>Polyopisthocotylea</taxon>
        <taxon>Polystomatidea</taxon>
        <taxon>Polystomatidae</taxon>
        <taxon>Protopolystoma</taxon>
    </lineage>
</organism>
<name>A0A3S5CV51_9PLAT</name>
<proteinExistence type="predicted"/>
<dbReference type="EMBL" id="CAAALY010267418">
    <property type="protein sequence ID" value="VEL41002.1"/>
    <property type="molecule type" value="Genomic_DNA"/>
</dbReference>
<protein>
    <submittedName>
        <fullName evidence="2">Uncharacterized protein</fullName>
    </submittedName>
</protein>
<keyword evidence="3" id="KW-1185">Reference proteome</keyword>
<reference evidence="2" key="1">
    <citation type="submission" date="2018-11" db="EMBL/GenBank/DDBJ databases">
        <authorList>
            <consortium name="Pathogen Informatics"/>
        </authorList>
    </citation>
    <scope>NUCLEOTIDE SEQUENCE</scope>
</reference>
<evidence type="ECO:0000256" key="1">
    <source>
        <dbReference type="SAM" id="MobiDB-lite"/>
    </source>
</evidence>
<feature type="region of interest" description="Disordered" evidence="1">
    <location>
        <begin position="1"/>
        <end position="72"/>
    </location>
</feature>
<evidence type="ECO:0000313" key="2">
    <source>
        <dbReference type="EMBL" id="VEL41002.1"/>
    </source>
</evidence>
<dbReference type="AlphaFoldDB" id="A0A3S5CV51"/>